<sequence length="213" mass="23656">MKKCFLWRMSNWYLLDLIGTAIFAISGALSALGKRMYHDLFGISFIGFLTAVGGGTTRDIIMGAHPIFWIRDPNYIIVIMLGVGIAIAGRRWWFGQLRRPLLFFDTLGIGIYTIFGLQKALSLNVNNWAAVLLGVMSALFGGVLRDTLVNDIPLIFEKHVYATACLVGALLYVLGKELAIDPNLNFLISAASITLIRLFAIRYGWTLPRIGNQ</sequence>
<proteinExistence type="inferred from homology"/>
<comment type="subcellular location">
    <subcellularLocation>
        <location evidence="1">Cell membrane</location>
        <topology evidence="1">Multi-pass membrane protein</topology>
    </subcellularLocation>
</comment>
<evidence type="ECO:0000256" key="4">
    <source>
        <dbReference type="ARBA" id="ARBA00022692"/>
    </source>
</evidence>
<evidence type="ECO:0000313" key="10">
    <source>
        <dbReference type="Proteomes" id="UP001597116"/>
    </source>
</evidence>
<name>A0ABW3QB99_9BACT</name>
<keyword evidence="3" id="KW-1003">Cell membrane</keyword>
<comment type="caution">
    <text evidence="9">The sequence shown here is derived from an EMBL/GenBank/DDBJ whole genome shotgun (WGS) entry which is preliminary data.</text>
</comment>
<evidence type="ECO:0000256" key="1">
    <source>
        <dbReference type="ARBA" id="ARBA00004651"/>
    </source>
</evidence>
<keyword evidence="5 7" id="KW-1133">Transmembrane helix</keyword>
<keyword evidence="10" id="KW-1185">Reference proteome</keyword>
<dbReference type="Pfam" id="PF03458">
    <property type="entry name" value="Gly_transporter"/>
    <property type="match status" value="2"/>
</dbReference>
<feature type="domain" description="Glycine transporter" evidence="8">
    <location>
        <begin position="14"/>
        <end position="88"/>
    </location>
</feature>
<accession>A0ABW3QB99</accession>
<feature type="transmembrane region" description="Helical" evidence="7">
    <location>
        <begin position="127"/>
        <end position="144"/>
    </location>
</feature>
<evidence type="ECO:0000256" key="2">
    <source>
        <dbReference type="ARBA" id="ARBA00008193"/>
    </source>
</evidence>
<dbReference type="PANTHER" id="PTHR30506">
    <property type="entry name" value="INNER MEMBRANE PROTEIN"/>
    <property type="match status" value="1"/>
</dbReference>
<evidence type="ECO:0000256" key="7">
    <source>
        <dbReference type="SAM" id="Phobius"/>
    </source>
</evidence>
<comment type="similarity">
    <text evidence="2">Belongs to the UPF0126 family.</text>
</comment>
<feature type="domain" description="Glycine transporter" evidence="8">
    <location>
        <begin position="103"/>
        <end position="175"/>
    </location>
</feature>
<evidence type="ECO:0000256" key="5">
    <source>
        <dbReference type="ARBA" id="ARBA00022989"/>
    </source>
</evidence>
<dbReference type="EMBL" id="JBHTLP010000024">
    <property type="protein sequence ID" value="MFD1145043.1"/>
    <property type="molecule type" value="Genomic_DNA"/>
</dbReference>
<dbReference type="Proteomes" id="UP001597116">
    <property type="component" value="Unassembled WGS sequence"/>
</dbReference>
<protein>
    <submittedName>
        <fullName evidence="9">Trimeric intracellular cation channel family protein</fullName>
    </submittedName>
</protein>
<feature type="transmembrane region" description="Helical" evidence="7">
    <location>
        <begin position="156"/>
        <end position="174"/>
    </location>
</feature>
<feature type="transmembrane region" description="Helical" evidence="7">
    <location>
        <begin position="12"/>
        <end position="33"/>
    </location>
</feature>
<feature type="transmembrane region" description="Helical" evidence="7">
    <location>
        <begin position="101"/>
        <end position="121"/>
    </location>
</feature>
<feature type="transmembrane region" description="Helical" evidence="7">
    <location>
        <begin position="186"/>
        <end position="205"/>
    </location>
</feature>
<feature type="transmembrane region" description="Helical" evidence="7">
    <location>
        <begin position="73"/>
        <end position="89"/>
    </location>
</feature>
<gene>
    <name evidence="9" type="ORF">ACFQ4C_28195</name>
</gene>
<dbReference type="InterPro" id="IPR005115">
    <property type="entry name" value="Gly_transporter"/>
</dbReference>
<evidence type="ECO:0000256" key="3">
    <source>
        <dbReference type="ARBA" id="ARBA00022475"/>
    </source>
</evidence>
<keyword evidence="6 7" id="KW-0472">Membrane</keyword>
<keyword evidence="4 7" id="KW-0812">Transmembrane</keyword>
<evidence type="ECO:0000256" key="6">
    <source>
        <dbReference type="ARBA" id="ARBA00023136"/>
    </source>
</evidence>
<evidence type="ECO:0000259" key="8">
    <source>
        <dbReference type="Pfam" id="PF03458"/>
    </source>
</evidence>
<feature type="transmembrane region" description="Helical" evidence="7">
    <location>
        <begin position="40"/>
        <end position="61"/>
    </location>
</feature>
<organism evidence="9 10">
    <name type="scientific">Larkinella insperata</name>
    <dbReference type="NCBI Taxonomy" id="332158"/>
    <lineage>
        <taxon>Bacteria</taxon>
        <taxon>Pseudomonadati</taxon>
        <taxon>Bacteroidota</taxon>
        <taxon>Cytophagia</taxon>
        <taxon>Cytophagales</taxon>
        <taxon>Spirosomataceae</taxon>
        <taxon>Larkinella</taxon>
    </lineage>
</organism>
<dbReference type="PANTHER" id="PTHR30506:SF3">
    <property type="entry name" value="UPF0126 INNER MEMBRANE PROTEIN YADS-RELATED"/>
    <property type="match status" value="1"/>
</dbReference>
<reference evidence="10" key="1">
    <citation type="journal article" date="2019" name="Int. J. Syst. Evol. Microbiol.">
        <title>The Global Catalogue of Microorganisms (GCM) 10K type strain sequencing project: providing services to taxonomists for standard genome sequencing and annotation.</title>
        <authorList>
            <consortium name="The Broad Institute Genomics Platform"/>
            <consortium name="The Broad Institute Genome Sequencing Center for Infectious Disease"/>
            <person name="Wu L."/>
            <person name="Ma J."/>
        </authorList>
    </citation>
    <scope>NUCLEOTIDE SEQUENCE [LARGE SCALE GENOMIC DNA]</scope>
    <source>
        <strain evidence="10">CCUG 55608</strain>
    </source>
</reference>
<evidence type="ECO:0000313" key="9">
    <source>
        <dbReference type="EMBL" id="MFD1145043.1"/>
    </source>
</evidence>